<organism evidence="3 4">
    <name type="scientific">Leishmania orientalis</name>
    <dbReference type="NCBI Taxonomy" id="2249476"/>
    <lineage>
        <taxon>Eukaryota</taxon>
        <taxon>Discoba</taxon>
        <taxon>Euglenozoa</taxon>
        <taxon>Kinetoplastea</taxon>
        <taxon>Metakinetoplastina</taxon>
        <taxon>Trypanosomatida</taxon>
        <taxon>Trypanosomatidae</taxon>
        <taxon>Leishmaniinae</taxon>
        <taxon>Leishmania</taxon>
    </lineage>
</organism>
<protein>
    <submittedName>
        <fullName evidence="3">Uncharacterized protein</fullName>
    </submittedName>
</protein>
<comment type="caution">
    <text evidence="3">The sequence shown here is derived from an EMBL/GenBank/DDBJ whole genome shotgun (WGS) entry which is preliminary data.</text>
</comment>
<keyword evidence="2" id="KW-0812">Transmembrane</keyword>
<reference evidence="4" key="2">
    <citation type="journal article" date="2021" name="Sci. Data">
        <title>Chromosome-scale genome sequencing, assembly and annotation of six genomes from subfamily Leishmaniinae.</title>
        <authorList>
            <person name="Almutairi H."/>
            <person name="Urbaniak M.D."/>
            <person name="Bates M.D."/>
            <person name="Jariyapan N."/>
            <person name="Kwakye-Nuako G."/>
            <person name="Thomaz Soccol V."/>
            <person name="Al-Salem W.S."/>
            <person name="Dillon R.J."/>
            <person name="Bates P.A."/>
            <person name="Gatherer D."/>
        </authorList>
    </citation>
    <scope>NUCLEOTIDE SEQUENCE [LARGE SCALE GENOMIC DNA]</scope>
</reference>
<dbReference type="SMR" id="A0A836GMP0"/>
<keyword evidence="4" id="KW-1185">Reference proteome</keyword>
<dbReference type="EMBL" id="JAFHLR010000024">
    <property type="protein sequence ID" value="KAG5477946.1"/>
    <property type="molecule type" value="Genomic_DNA"/>
</dbReference>
<feature type="transmembrane region" description="Helical" evidence="2">
    <location>
        <begin position="47"/>
        <end position="70"/>
    </location>
</feature>
<reference evidence="4" key="1">
    <citation type="journal article" date="2021" name="Microbiol. Resour. Announc.">
        <title>LGAAP: Leishmaniinae Genome Assembly and Annotation Pipeline.</title>
        <authorList>
            <person name="Almutairi H."/>
            <person name="Urbaniak M.D."/>
            <person name="Bates M.D."/>
            <person name="Jariyapan N."/>
            <person name="Kwakye-Nuako G."/>
            <person name="Thomaz-Soccol V."/>
            <person name="Al-Salem W.S."/>
            <person name="Dillon R.J."/>
            <person name="Bates P.A."/>
            <person name="Gatherer D."/>
        </authorList>
    </citation>
    <scope>NUCLEOTIDE SEQUENCE [LARGE SCALE GENOMIC DNA]</scope>
</reference>
<evidence type="ECO:0000256" key="2">
    <source>
        <dbReference type="SAM" id="Phobius"/>
    </source>
</evidence>
<sequence>MSGDLECGLKAVGRYTCKDAPRSSVCCANGCCATSPYDVNISTGLPLWLRIFVATAAGLVMVLVFAFCLYRDHRALRAYTLLKHEEAEERQQQLQEELHEVHPTEPQNDGGEASHVPDAQSRPSLRRAA</sequence>
<dbReference type="Proteomes" id="UP000674143">
    <property type="component" value="Unassembled WGS sequence"/>
</dbReference>
<proteinExistence type="predicted"/>
<keyword evidence="2" id="KW-1133">Transmembrane helix</keyword>
<dbReference type="AlphaFoldDB" id="A0A836GMP0"/>
<evidence type="ECO:0000313" key="4">
    <source>
        <dbReference type="Proteomes" id="UP000674143"/>
    </source>
</evidence>
<evidence type="ECO:0000256" key="1">
    <source>
        <dbReference type="SAM" id="MobiDB-lite"/>
    </source>
</evidence>
<dbReference type="GeneID" id="92361219"/>
<feature type="compositionally biased region" description="Basic and acidic residues" evidence="1">
    <location>
        <begin position="89"/>
        <end position="103"/>
    </location>
</feature>
<gene>
    <name evidence="3" type="ORF">LSCM4_05341</name>
</gene>
<keyword evidence="2" id="KW-0472">Membrane</keyword>
<dbReference type="KEGG" id="loi:92361219"/>
<dbReference type="RefSeq" id="XP_067062853.1">
    <property type="nucleotide sequence ID" value="XM_067207285.1"/>
</dbReference>
<name>A0A836GMP0_9TRYP</name>
<evidence type="ECO:0000313" key="3">
    <source>
        <dbReference type="EMBL" id="KAG5477946.1"/>
    </source>
</evidence>
<accession>A0A836GMP0</accession>
<feature type="region of interest" description="Disordered" evidence="1">
    <location>
        <begin position="89"/>
        <end position="129"/>
    </location>
</feature>